<keyword evidence="6" id="KW-1185">Reference proteome</keyword>
<evidence type="ECO:0000259" key="4">
    <source>
        <dbReference type="Pfam" id="PF00535"/>
    </source>
</evidence>
<dbReference type="InterPro" id="IPR039528">
    <property type="entry name" value="DPM1-like"/>
</dbReference>
<dbReference type="InterPro" id="IPR001173">
    <property type="entry name" value="Glyco_trans_2-like"/>
</dbReference>
<reference evidence="5 6" key="1">
    <citation type="submission" date="2020-07" db="EMBL/GenBank/DDBJ databases">
        <title>Genomic Encyclopedia of Type Strains, Phase IV (KMG-IV): sequencing the most valuable type-strain genomes for metagenomic binning, comparative biology and taxonomic classification.</title>
        <authorList>
            <person name="Goeker M."/>
        </authorList>
    </citation>
    <scope>NUCLEOTIDE SEQUENCE [LARGE SCALE GENOMIC DNA]</scope>
    <source>
        <strain evidence="5 6">DSM 25220</strain>
    </source>
</reference>
<dbReference type="GO" id="GO:0009247">
    <property type="term" value="P:glycolipid biosynthetic process"/>
    <property type="evidence" value="ECO:0007669"/>
    <property type="project" value="TreeGrafter"/>
</dbReference>
<keyword evidence="3" id="KW-0808">Transferase</keyword>
<dbReference type="AlphaFoldDB" id="A0A7V9YZE2"/>
<dbReference type="GO" id="GO:0004582">
    <property type="term" value="F:dolichyl-phosphate beta-D-mannosyltransferase activity"/>
    <property type="evidence" value="ECO:0007669"/>
    <property type="project" value="InterPro"/>
</dbReference>
<evidence type="ECO:0000256" key="3">
    <source>
        <dbReference type="ARBA" id="ARBA00022679"/>
    </source>
</evidence>
<dbReference type="Gene3D" id="3.90.550.10">
    <property type="entry name" value="Spore Coat Polysaccharide Biosynthesis Protein SpsA, Chain A"/>
    <property type="match status" value="2"/>
</dbReference>
<feature type="domain" description="Glycosyltransferase 2-like" evidence="4">
    <location>
        <begin position="4"/>
        <end position="106"/>
    </location>
</feature>
<evidence type="ECO:0000313" key="5">
    <source>
        <dbReference type="EMBL" id="MBA2871155.1"/>
    </source>
</evidence>
<evidence type="ECO:0000256" key="1">
    <source>
        <dbReference type="ARBA" id="ARBA00006739"/>
    </source>
</evidence>
<dbReference type="RefSeq" id="WP_181536991.1">
    <property type="nucleotide sequence ID" value="NZ_JACDUU010000002.1"/>
</dbReference>
<feature type="domain" description="Glycosyltransferase 2-like" evidence="4">
    <location>
        <begin position="263"/>
        <end position="366"/>
    </location>
</feature>
<dbReference type="Proteomes" id="UP000580891">
    <property type="component" value="Unassembled WGS sequence"/>
</dbReference>
<organism evidence="5 6">
    <name type="scientific">[Anoxybacillus] calidus</name>
    <dbReference type="NCBI Taxonomy" id="575178"/>
    <lineage>
        <taxon>Bacteria</taxon>
        <taxon>Bacillati</taxon>
        <taxon>Bacillota</taxon>
        <taxon>Bacilli</taxon>
        <taxon>Bacillales</taxon>
        <taxon>Anoxybacillaceae</taxon>
        <taxon>Paranoxybacillus</taxon>
    </lineage>
</organism>
<sequence>MKVSVVIPAQDEQQTLGRVLKEVKHLQPHEIIVVVNGSKDGTAKIAESFGCRVIYFEQSLGNDIGRAIGAKHATGDILLFLDGDIIIPHDELVPFVHAIQEGYDIALNDLSWLASLNIRPHYTTACKIAVNVYLRQSNLSLNSLIAVPHAIKREAIQKLGWEHLGDPILAQAMAVKLGLRITAPSSVDVINTNKIRSVHRELDPKSCYPKTTSRIIGDHLRAIHYLTNMFGSRAGFSDENRSRKLPNNLIPANSSTKRKAKYSVIITVSEETNMISSVIEQVKLAGVDEIILVANKAAKGTIATAKLEGAVVMEYQKDFNHNVARAVGAMHATADICLFIDSDHVILAKDLKPFLQAVEKGVDIALNNLQVLLDTYKATDFVSIGQYFVNMAVNRPDLLNNCLTVVPYALHKKVIKTIGYEALIVPSLAQMKAILAGFKVEAVHQVKAIVDQKSKLTNKQVRVSEGILSKPINEFEQILGDQIEALAYLLQQTDERGGFTDGGRRREFLQ</sequence>
<comment type="caution">
    <text evidence="5">The sequence shown here is derived from an EMBL/GenBank/DDBJ whole genome shotgun (WGS) entry which is preliminary data.</text>
</comment>
<proteinExistence type="inferred from homology"/>
<dbReference type="EMBL" id="JACDUU010000002">
    <property type="protein sequence ID" value="MBA2871155.1"/>
    <property type="molecule type" value="Genomic_DNA"/>
</dbReference>
<name>A0A7V9YZE2_9BACL</name>
<dbReference type="PANTHER" id="PTHR43398">
    <property type="entry name" value="DOLICHOL-PHOSPHATE MANNOSYLTRANSFERASE SUBUNIT 1"/>
    <property type="match status" value="1"/>
</dbReference>
<accession>A0A7V9YZE2</accession>
<dbReference type="PANTHER" id="PTHR43398:SF1">
    <property type="entry name" value="DOLICHOL-PHOSPHATE MANNOSYLTRANSFERASE SUBUNIT 1"/>
    <property type="match status" value="1"/>
</dbReference>
<dbReference type="SUPFAM" id="SSF53448">
    <property type="entry name" value="Nucleotide-diphospho-sugar transferases"/>
    <property type="match status" value="2"/>
</dbReference>
<keyword evidence="2" id="KW-0328">Glycosyltransferase</keyword>
<evidence type="ECO:0000256" key="2">
    <source>
        <dbReference type="ARBA" id="ARBA00022676"/>
    </source>
</evidence>
<evidence type="ECO:0000313" key="6">
    <source>
        <dbReference type="Proteomes" id="UP000580891"/>
    </source>
</evidence>
<dbReference type="InterPro" id="IPR029044">
    <property type="entry name" value="Nucleotide-diphossugar_trans"/>
</dbReference>
<gene>
    <name evidence="5" type="ORF">HNQ85_001425</name>
</gene>
<comment type="similarity">
    <text evidence="1">Belongs to the glycosyltransferase 2 family.</text>
</comment>
<dbReference type="GO" id="GO:0016020">
    <property type="term" value="C:membrane"/>
    <property type="evidence" value="ECO:0007669"/>
    <property type="project" value="GOC"/>
</dbReference>
<protein>
    <recommendedName>
        <fullName evidence="4">Glycosyltransferase 2-like domain-containing protein</fullName>
    </recommendedName>
</protein>
<dbReference type="Pfam" id="PF00535">
    <property type="entry name" value="Glycos_transf_2"/>
    <property type="match status" value="2"/>
</dbReference>